<organism evidence="12 13">
    <name type="scientific">Catenulispora pinistramenti</name>
    <dbReference type="NCBI Taxonomy" id="2705254"/>
    <lineage>
        <taxon>Bacteria</taxon>
        <taxon>Bacillati</taxon>
        <taxon>Actinomycetota</taxon>
        <taxon>Actinomycetes</taxon>
        <taxon>Catenulisporales</taxon>
        <taxon>Catenulisporaceae</taxon>
        <taxon>Catenulispora</taxon>
    </lineage>
</organism>
<reference evidence="12 13" key="1">
    <citation type="submission" date="2020-02" db="EMBL/GenBank/DDBJ databases">
        <title>Acidophilic actinobacteria isolated from forest soil.</title>
        <authorList>
            <person name="Golinska P."/>
        </authorList>
    </citation>
    <scope>NUCLEOTIDE SEQUENCE [LARGE SCALE GENOMIC DNA]</scope>
    <source>
        <strain evidence="12 13">NL8</strain>
    </source>
</reference>
<keyword evidence="6" id="KW-0479">Metal-binding</keyword>
<proteinExistence type="predicted"/>
<evidence type="ECO:0000256" key="1">
    <source>
        <dbReference type="ARBA" id="ARBA00001946"/>
    </source>
</evidence>
<dbReference type="RefSeq" id="WP_212021110.1">
    <property type="nucleotide sequence ID" value="NZ_JAAFYZ010000309.1"/>
</dbReference>
<evidence type="ECO:0000256" key="7">
    <source>
        <dbReference type="ARBA" id="ARBA00022827"/>
    </source>
</evidence>
<dbReference type="InterPro" id="IPR024932">
    <property type="entry name" value="ApbE"/>
</dbReference>
<keyword evidence="4" id="KW-0285">Flavoprotein</keyword>
<evidence type="ECO:0000256" key="3">
    <source>
        <dbReference type="ARBA" id="ARBA00016337"/>
    </source>
</evidence>
<evidence type="ECO:0000256" key="10">
    <source>
        <dbReference type="ARBA" id="ARBA00048540"/>
    </source>
</evidence>
<evidence type="ECO:0000313" key="12">
    <source>
        <dbReference type="EMBL" id="MBS2554014.1"/>
    </source>
</evidence>
<sequence length="424" mass="43258">MAPGPTAAKVGRAEFAALGGLAVVLTTDPEAIEHAAEAVRAEVAAIDKACSRFRDDSDLSRVNADAGQPVEVGPLFAEALAAALWAARITDGDVDPLCGASVRALGYDMDFADLVAGPVRTAVARAGARWTAVIWDATRSTVRIPAGTALDFGATAKALAADRAAGHAAAAAGCGVLVSLSGDIAVRGPAPEGGWHVRVTDDHRSGEEVPGQTVVITEGGLATSSTTVRAWQIWSDETASQRITVHHIVDPRTGRPTDGAWRTASVASASCLDANVAATASIVRGHAAAEWLARMRVPARLVHVDGSVVTVGGWPADSVSTAAPAISALPQFTEVTGATSTTSTTSTTSATRTVGMADVTGAADTAGLTGTAGATRVTGAADADPPKTVVISNWTGQRLIPRHRRHHRHPHHRPNPHPNPGGGG</sequence>
<keyword evidence="7" id="KW-0274">FAD</keyword>
<evidence type="ECO:0000256" key="5">
    <source>
        <dbReference type="ARBA" id="ARBA00022679"/>
    </source>
</evidence>
<dbReference type="Gene3D" id="3.10.520.10">
    <property type="entry name" value="ApbE-like domains"/>
    <property type="match status" value="1"/>
</dbReference>
<comment type="cofactor">
    <cofactor evidence="1">
        <name>Mg(2+)</name>
        <dbReference type="ChEBI" id="CHEBI:18420"/>
    </cofactor>
</comment>
<dbReference type="Pfam" id="PF02424">
    <property type="entry name" value="ApbE"/>
    <property type="match status" value="1"/>
</dbReference>
<evidence type="ECO:0000256" key="9">
    <source>
        <dbReference type="ARBA" id="ARBA00031306"/>
    </source>
</evidence>
<evidence type="ECO:0000256" key="8">
    <source>
        <dbReference type="ARBA" id="ARBA00022842"/>
    </source>
</evidence>
<protein>
    <recommendedName>
        <fullName evidence="3">FAD:protein FMN transferase</fullName>
        <ecNumber evidence="2">2.7.1.180</ecNumber>
    </recommendedName>
    <alternativeName>
        <fullName evidence="9">Flavin transferase</fullName>
    </alternativeName>
</protein>
<keyword evidence="8" id="KW-0460">Magnesium</keyword>
<dbReference type="EMBL" id="JAAFYZ010000309">
    <property type="protein sequence ID" value="MBS2554014.1"/>
    <property type="molecule type" value="Genomic_DNA"/>
</dbReference>
<name>A0ABS5L729_9ACTN</name>
<keyword evidence="13" id="KW-1185">Reference proteome</keyword>
<evidence type="ECO:0000256" key="2">
    <source>
        <dbReference type="ARBA" id="ARBA00011955"/>
    </source>
</evidence>
<evidence type="ECO:0000256" key="4">
    <source>
        <dbReference type="ARBA" id="ARBA00022630"/>
    </source>
</evidence>
<evidence type="ECO:0000256" key="6">
    <source>
        <dbReference type="ARBA" id="ARBA00022723"/>
    </source>
</evidence>
<dbReference type="PANTHER" id="PTHR30040">
    <property type="entry name" value="THIAMINE BIOSYNTHESIS LIPOPROTEIN APBE"/>
    <property type="match status" value="1"/>
</dbReference>
<dbReference type="PANTHER" id="PTHR30040:SF2">
    <property type="entry name" value="FAD:PROTEIN FMN TRANSFERASE"/>
    <property type="match status" value="1"/>
</dbReference>
<dbReference type="EC" id="2.7.1.180" evidence="2"/>
<accession>A0ABS5L729</accession>
<dbReference type="GO" id="GO:0016740">
    <property type="term" value="F:transferase activity"/>
    <property type="evidence" value="ECO:0007669"/>
    <property type="project" value="UniProtKB-KW"/>
</dbReference>
<keyword evidence="5 12" id="KW-0808">Transferase</keyword>
<comment type="caution">
    <text evidence="12">The sequence shown here is derived from an EMBL/GenBank/DDBJ whole genome shotgun (WGS) entry which is preliminary data.</text>
</comment>
<feature type="compositionally biased region" description="Basic residues" evidence="11">
    <location>
        <begin position="403"/>
        <end position="415"/>
    </location>
</feature>
<feature type="region of interest" description="Disordered" evidence="11">
    <location>
        <begin position="403"/>
        <end position="424"/>
    </location>
</feature>
<evidence type="ECO:0000256" key="11">
    <source>
        <dbReference type="SAM" id="MobiDB-lite"/>
    </source>
</evidence>
<comment type="catalytic activity">
    <reaction evidence="10">
        <text>L-threonyl-[protein] + FAD = FMN-L-threonyl-[protein] + AMP + H(+)</text>
        <dbReference type="Rhea" id="RHEA:36847"/>
        <dbReference type="Rhea" id="RHEA-COMP:11060"/>
        <dbReference type="Rhea" id="RHEA-COMP:11061"/>
        <dbReference type="ChEBI" id="CHEBI:15378"/>
        <dbReference type="ChEBI" id="CHEBI:30013"/>
        <dbReference type="ChEBI" id="CHEBI:57692"/>
        <dbReference type="ChEBI" id="CHEBI:74257"/>
        <dbReference type="ChEBI" id="CHEBI:456215"/>
        <dbReference type="EC" id="2.7.1.180"/>
    </reaction>
</comment>
<dbReference type="Proteomes" id="UP000730482">
    <property type="component" value="Unassembled WGS sequence"/>
</dbReference>
<dbReference type="SUPFAM" id="SSF143631">
    <property type="entry name" value="ApbE-like"/>
    <property type="match status" value="1"/>
</dbReference>
<dbReference type="InterPro" id="IPR003374">
    <property type="entry name" value="ApbE-like_sf"/>
</dbReference>
<evidence type="ECO:0000313" key="13">
    <source>
        <dbReference type="Proteomes" id="UP000730482"/>
    </source>
</evidence>
<gene>
    <name evidence="12" type="ORF">KGQ19_44890</name>
</gene>